<accession>A0A931B2F2</accession>
<sequence>MTFQLEAATRATIDERLRTAKAYRLTRAARLNNRAERAARRARQALTSLQA</sequence>
<reference evidence="1" key="1">
    <citation type="submission" date="2020-11" db="EMBL/GenBank/DDBJ databases">
        <title>Isolation and identification of active actinomycetes.</title>
        <authorList>
            <person name="Yu B."/>
        </authorList>
    </citation>
    <scope>NUCLEOTIDE SEQUENCE</scope>
    <source>
        <strain evidence="1">NEAU-YB345</strain>
    </source>
</reference>
<proteinExistence type="predicted"/>
<organism evidence="1 3">
    <name type="scientific">Streptacidiphilus fuscans</name>
    <dbReference type="NCBI Taxonomy" id="2789292"/>
    <lineage>
        <taxon>Bacteria</taxon>
        <taxon>Bacillati</taxon>
        <taxon>Actinomycetota</taxon>
        <taxon>Actinomycetes</taxon>
        <taxon>Kitasatosporales</taxon>
        <taxon>Streptomycetaceae</taxon>
        <taxon>Streptacidiphilus</taxon>
    </lineage>
</organism>
<gene>
    <name evidence="1" type="ORF">I2501_17670</name>
    <name evidence="2" type="ORF">I2501_36200</name>
</gene>
<evidence type="ECO:0000313" key="2">
    <source>
        <dbReference type="EMBL" id="MBF9073472.1"/>
    </source>
</evidence>
<dbReference type="RefSeq" id="WP_196194995.1">
    <property type="nucleotide sequence ID" value="NZ_JADPRT010000006.1"/>
</dbReference>
<dbReference type="EMBL" id="JADPRT010000022">
    <property type="protein sequence ID" value="MBF9073472.1"/>
    <property type="molecule type" value="Genomic_DNA"/>
</dbReference>
<keyword evidence="3" id="KW-1185">Reference proteome</keyword>
<comment type="caution">
    <text evidence="1">The sequence shown here is derived from an EMBL/GenBank/DDBJ whole genome shotgun (WGS) entry which is preliminary data.</text>
</comment>
<protein>
    <submittedName>
        <fullName evidence="1">Uncharacterized protein</fullName>
    </submittedName>
</protein>
<dbReference type="AlphaFoldDB" id="A0A931B2F2"/>
<name>A0A931B2F2_9ACTN</name>
<evidence type="ECO:0000313" key="3">
    <source>
        <dbReference type="Proteomes" id="UP000657385"/>
    </source>
</evidence>
<evidence type="ECO:0000313" key="1">
    <source>
        <dbReference type="EMBL" id="MBF9069854.1"/>
    </source>
</evidence>
<dbReference type="EMBL" id="JADPRT010000006">
    <property type="protein sequence ID" value="MBF9069854.1"/>
    <property type="molecule type" value="Genomic_DNA"/>
</dbReference>
<dbReference type="Proteomes" id="UP000657385">
    <property type="component" value="Unassembled WGS sequence"/>
</dbReference>